<dbReference type="AlphaFoldDB" id="A0A0D2C588"/>
<feature type="compositionally biased region" description="Polar residues" evidence="1">
    <location>
        <begin position="214"/>
        <end position="231"/>
    </location>
</feature>
<feature type="region of interest" description="Disordered" evidence="1">
    <location>
        <begin position="183"/>
        <end position="270"/>
    </location>
</feature>
<evidence type="ECO:0000313" key="3">
    <source>
        <dbReference type="Proteomes" id="UP000054466"/>
    </source>
</evidence>
<feature type="compositionally biased region" description="Polar residues" evidence="1">
    <location>
        <begin position="193"/>
        <end position="203"/>
    </location>
</feature>
<accession>A0A0D2C588</accession>
<dbReference type="HOGENOM" id="CLU_1030605_0_0_1"/>
<dbReference type="OrthoDB" id="823504at2759"/>
<protein>
    <submittedName>
        <fullName evidence="2">Uncharacterized protein</fullName>
    </submittedName>
</protein>
<gene>
    <name evidence="2" type="ORF">PV07_08796</name>
</gene>
<name>A0A0D2C588_9EURO</name>
<sequence length="270" mass="30117">MSVESSDDGGLGRLYGHPDNVEIYPGVVIEAVSHRRSSDARHHQGRLHDTPQSMYAIIKNDFRAYPGVSIRLTNKAEAMHAIIKNDFMTHPHVTMHAFVKNNFMTHPGEQQPYRNEDEAIHTVMINHIMTHPHVTMHAVIKKHSMVCCCVDRSYNSLREAEHLGDLGLRGLVAFVEEVEQWSPPIPSRPTFRGSGTSQDSIRPTATPPVDIPATSESPAATKDFTSPSSYKDQLMRRRIPPVSFDNEIKLDSGHRQSKQAPTLGKAVEGS</sequence>
<evidence type="ECO:0000256" key="1">
    <source>
        <dbReference type="SAM" id="MobiDB-lite"/>
    </source>
</evidence>
<dbReference type="VEuPathDB" id="FungiDB:PV07_08796"/>
<organism evidence="2 3">
    <name type="scientific">Cladophialophora immunda</name>
    <dbReference type="NCBI Taxonomy" id="569365"/>
    <lineage>
        <taxon>Eukaryota</taxon>
        <taxon>Fungi</taxon>
        <taxon>Dikarya</taxon>
        <taxon>Ascomycota</taxon>
        <taxon>Pezizomycotina</taxon>
        <taxon>Eurotiomycetes</taxon>
        <taxon>Chaetothyriomycetidae</taxon>
        <taxon>Chaetothyriales</taxon>
        <taxon>Herpotrichiellaceae</taxon>
        <taxon>Cladophialophora</taxon>
    </lineage>
</organism>
<dbReference type="EMBL" id="KN847044">
    <property type="protein sequence ID" value="KIW25630.1"/>
    <property type="molecule type" value="Genomic_DNA"/>
</dbReference>
<evidence type="ECO:0000313" key="2">
    <source>
        <dbReference type="EMBL" id="KIW25630.1"/>
    </source>
</evidence>
<dbReference type="RefSeq" id="XP_016245846.1">
    <property type="nucleotide sequence ID" value="XM_016395990.1"/>
</dbReference>
<dbReference type="GeneID" id="27347990"/>
<keyword evidence="3" id="KW-1185">Reference proteome</keyword>
<reference evidence="2 3" key="1">
    <citation type="submission" date="2015-01" db="EMBL/GenBank/DDBJ databases">
        <title>The Genome Sequence of Cladophialophora immunda CBS83496.</title>
        <authorList>
            <consortium name="The Broad Institute Genomics Platform"/>
            <person name="Cuomo C."/>
            <person name="de Hoog S."/>
            <person name="Gorbushina A."/>
            <person name="Stielow B."/>
            <person name="Teixiera M."/>
            <person name="Abouelleil A."/>
            <person name="Chapman S.B."/>
            <person name="Priest M."/>
            <person name="Young S.K."/>
            <person name="Wortman J."/>
            <person name="Nusbaum C."/>
            <person name="Birren B."/>
        </authorList>
    </citation>
    <scope>NUCLEOTIDE SEQUENCE [LARGE SCALE GENOMIC DNA]</scope>
    <source>
        <strain evidence="2 3">CBS 83496</strain>
    </source>
</reference>
<proteinExistence type="predicted"/>
<dbReference type="STRING" id="569365.A0A0D2C588"/>
<dbReference type="Proteomes" id="UP000054466">
    <property type="component" value="Unassembled WGS sequence"/>
</dbReference>